<feature type="compositionally biased region" description="Polar residues" evidence="1">
    <location>
        <begin position="235"/>
        <end position="252"/>
    </location>
</feature>
<evidence type="ECO:0000313" key="2">
    <source>
        <dbReference type="EMBL" id="CRZ02923.1"/>
    </source>
</evidence>
<feature type="region of interest" description="Disordered" evidence="1">
    <location>
        <begin position="614"/>
        <end position="653"/>
    </location>
</feature>
<organism evidence="2">
    <name type="scientific">Spongospora subterranea</name>
    <dbReference type="NCBI Taxonomy" id="70186"/>
    <lineage>
        <taxon>Eukaryota</taxon>
        <taxon>Sar</taxon>
        <taxon>Rhizaria</taxon>
        <taxon>Endomyxa</taxon>
        <taxon>Phytomyxea</taxon>
        <taxon>Plasmodiophorida</taxon>
        <taxon>Plasmodiophoridae</taxon>
        <taxon>Spongospora</taxon>
    </lineage>
</organism>
<feature type="region of interest" description="Disordered" evidence="1">
    <location>
        <begin position="212"/>
        <end position="260"/>
    </location>
</feature>
<name>A0A0H5QLP2_9EUKA</name>
<feature type="compositionally biased region" description="Low complexity" evidence="1">
    <location>
        <begin position="214"/>
        <end position="227"/>
    </location>
</feature>
<accession>A0A0H5QLP2</accession>
<reference evidence="2" key="1">
    <citation type="submission" date="2015-04" db="EMBL/GenBank/DDBJ databases">
        <title>The genome sequence of the plant pathogenic Rhizarian Plasmodiophora brassicae reveals insights in its biotrophic life cycle and the origin of chitin synthesis.</title>
        <authorList>
            <person name="Schwelm A."/>
            <person name="Fogelqvist J."/>
            <person name="Knaust A."/>
            <person name="Julke S."/>
            <person name="Lilja T."/>
            <person name="Dhandapani V."/>
            <person name="Bonilla-Rosso G."/>
            <person name="Karlsson M."/>
            <person name="Shevchenko A."/>
            <person name="Choi S.R."/>
            <person name="Kim H.G."/>
            <person name="Park J.Y."/>
            <person name="Lim Y.P."/>
            <person name="Ludwig-Muller J."/>
            <person name="Dixelius C."/>
        </authorList>
    </citation>
    <scope>NUCLEOTIDE SEQUENCE</scope>
    <source>
        <tissue evidence="2">Potato root galls</tissue>
    </source>
</reference>
<dbReference type="EMBL" id="HACM01002481">
    <property type="protein sequence ID" value="CRZ02923.1"/>
    <property type="molecule type" value="Transcribed_RNA"/>
</dbReference>
<dbReference type="AlphaFoldDB" id="A0A0H5QLP2"/>
<feature type="region of interest" description="Disordered" evidence="1">
    <location>
        <begin position="166"/>
        <end position="196"/>
    </location>
</feature>
<sequence>MIGNDPSRGRRTSKLVRFTRGDGFAYTNDLAYARGSSPVVSYRRPAERPAPSEKLDSTTVIQGVQIIPIERTTQKNSTKGHSIAEYIARFREAPPTRPSERILNSSRSKHGFWWQESPAASNKENVGTMAFPSENHSPVRTETVTESNEDQNKLIHEYFEPVKVAHTEKRGPKNSPKKVPNNHLVTSTCIPLPSPSKGSTMAVNHFENECQLKSLSSPTSPSPQSYPNRPYRGVNTMSTRYSHSTKPSSASPKRSPVKVTKNMRNSGCNKDAAHSLERSFGTDLFVEFQYISQPTFVKETDSVHHQEQVLQELTTACKVVNEPSSPGLGNYVSTNGGPLEETITRYESNFPPECLTSSRSKTLSPIFFETSPPELSIDADWASHRLRQLAKQCADDEVEGDEVEDLLEKWRQNNPIIDEVPTHFDCLGAVDALLSLDFTNSDLTAETLPQPPNPLTSSAFAPAVQIETTSSTSTSSVQTETVVFCKHVQTTEKWKDVEVTNLAAIACEISPEYDSDSFFEHDVDHARNASVIKSPSKVEQAHESNQDDQSTSVEKTVGEFPEDSAPAKVALSDVFTKPIIGDSTQSMAELVAYDCIDCTSNASQEMRTDVPKYQPEDQVEDAHEQYKDDQVEDAHEQHSDSDKSQSQPAVPDVNRRNFSRIGSTQDCLLQYFSSDHDVLSEEEFRRVLDELKIEEISGDEVLVTLMNLATSLCEHIKEIEANNQ</sequence>
<evidence type="ECO:0000256" key="1">
    <source>
        <dbReference type="SAM" id="MobiDB-lite"/>
    </source>
</evidence>
<proteinExistence type="predicted"/>
<protein>
    <submittedName>
        <fullName evidence="2">Uncharacterized protein</fullName>
    </submittedName>
</protein>
<feature type="region of interest" description="Disordered" evidence="1">
    <location>
        <begin position="533"/>
        <end position="564"/>
    </location>
</feature>
<feature type="compositionally biased region" description="Basic and acidic residues" evidence="1">
    <location>
        <begin position="620"/>
        <end position="643"/>
    </location>
</feature>